<feature type="domain" description="LysM" evidence="1">
    <location>
        <begin position="31"/>
        <end position="79"/>
    </location>
</feature>
<dbReference type="InterPro" id="IPR052196">
    <property type="entry name" value="Bact_Kbp"/>
</dbReference>
<sequence>MLNKILISFVILLLFFSANADELKLNPEHPGEYTVVKGDTLWDISARFLKQPWRWQEIWGVNPQIKNPHLIYPGDVVSLSFKDGRPVLNLERAGQVTVGRNVKLSPTIRSSENIEAIPAIPIDAIQQFLVWPIILEEDEMDNWPYVVSSYDGHLVASVNNKIYIRGLPEDSNIKEYSIYRKGPAYKNVK</sequence>
<evidence type="ECO:0000313" key="2">
    <source>
        <dbReference type="EMBL" id="SVC49503.1"/>
    </source>
</evidence>
<dbReference type="AlphaFoldDB" id="A0A382MKK4"/>
<reference evidence="2" key="1">
    <citation type="submission" date="2018-05" db="EMBL/GenBank/DDBJ databases">
        <authorList>
            <person name="Lanie J.A."/>
            <person name="Ng W.-L."/>
            <person name="Kazmierczak K.M."/>
            <person name="Andrzejewski T.M."/>
            <person name="Davidsen T.M."/>
            <person name="Wayne K.J."/>
            <person name="Tettelin H."/>
            <person name="Glass J.I."/>
            <person name="Rusch D."/>
            <person name="Podicherti R."/>
            <person name="Tsui H.-C.T."/>
            <person name="Winkler M.E."/>
        </authorList>
    </citation>
    <scope>NUCLEOTIDE SEQUENCE</scope>
</reference>
<evidence type="ECO:0000259" key="1">
    <source>
        <dbReference type="PROSITE" id="PS51782"/>
    </source>
</evidence>
<organism evidence="2">
    <name type="scientific">marine metagenome</name>
    <dbReference type="NCBI Taxonomy" id="408172"/>
    <lineage>
        <taxon>unclassified sequences</taxon>
        <taxon>metagenomes</taxon>
        <taxon>ecological metagenomes</taxon>
    </lineage>
</organism>
<dbReference type="InterPro" id="IPR018392">
    <property type="entry name" value="LysM"/>
</dbReference>
<name>A0A382MKK4_9ZZZZ</name>
<dbReference type="EMBL" id="UINC01094341">
    <property type="protein sequence ID" value="SVC49503.1"/>
    <property type="molecule type" value="Genomic_DNA"/>
</dbReference>
<dbReference type="PANTHER" id="PTHR34700">
    <property type="entry name" value="POTASSIUM BINDING PROTEIN KBP"/>
    <property type="match status" value="1"/>
</dbReference>
<gene>
    <name evidence="2" type="ORF">METZ01_LOCUS302357</name>
</gene>
<dbReference type="PROSITE" id="PS51782">
    <property type="entry name" value="LYSM"/>
    <property type="match status" value="1"/>
</dbReference>
<accession>A0A382MKK4</accession>
<dbReference type="CDD" id="cd00118">
    <property type="entry name" value="LysM"/>
    <property type="match status" value="1"/>
</dbReference>
<proteinExistence type="predicted"/>
<dbReference type="Gene3D" id="3.10.350.10">
    <property type="entry name" value="LysM domain"/>
    <property type="match status" value="1"/>
</dbReference>
<feature type="non-terminal residue" evidence="2">
    <location>
        <position position="189"/>
    </location>
</feature>
<dbReference type="SUPFAM" id="SSF54106">
    <property type="entry name" value="LysM domain"/>
    <property type="match status" value="1"/>
</dbReference>
<dbReference type="InterPro" id="IPR036779">
    <property type="entry name" value="LysM_dom_sf"/>
</dbReference>
<protein>
    <recommendedName>
        <fullName evidence="1">LysM domain-containing protein</fullName>
    </recommendedName>
</protein>
<dbReference type="SMART" id="SM00257">
    <property type="entry name" value="LysM"/>
    <property type="match status" value="1"/>
</dbReference>
<dbReference type="PANTHER" id="PTHR34700:SF4">
    <property type="entry name" value="PHAGE-LIKE ELEMENT PBSX PROTEIN XKDP"/>
    <property type="match status" value="1"/>
</dbReference>
<dbReference type="Pfam" id="PF01476">
    <property type="entry name" value="LysM"/>
    <property type="match status" value="1"/>
</dbReference>